<evidence type="ECO:0000313" key="2">
    <source>
        <dbReference type="EMBL" id="GAA0145719.1"/>
    </source>
</evidence>
<accession>A0AAV3P2B0</accession>
<evidence type="ECO:0000259" key="1">
    <source>
        <dbReference type="Pfam" id="PF13976"/>
    </source>
</evidence>
<protein>
    <recommendedName>
        <fullName evidence="1">GAG-pre-integrase domain-containing protein</fullName>
    </recommendedName>
</protein>
<dbReference type="InterPro" id="IPR025724">
    <property type="entry name" value="GAG-pre-integrase_dom"/>
</dbReference>
<dbReference type="Proteomes" id="UP001454036">
    <property type="component" value="Unassembled WGS sequence"/>
</dbReference>
<organism evidence="2 3">
    <name type="scientific">Lithospermum erythrorhizon</name>
    <name type="common">Purple gromwell</name>
    <name type="synonym">Lithospermum officinale var. erythrorhizon</name>
    <dbReference type="NCBI Taxonomy" id="34254"/>
    <lineage>
        <taxon>Eukaryota</taxon>
        <taxon>Viridiplantae</taxon>
        <taxon>Streptophyta</taxon>
        <taxon>Embryophyta</taxon>
        <taxon>Tracheophyta</taxon>
        <taxon>Spermatophyta</taxon>
        <taxon>Magnoliopsida</taxon>
        <taxon>eudicotyledons</taxon>
        <taxon>Gunneridae</taxon>
        <taxon>Pentapetalae</taxon>
        <taxon>asterids</taxon>
        <taxon>lamiids</taxon>
        <taxon>Boraginales</taxon>
        <taxon>Boraginaceae</taxon>
        <taxon>Boraginoideae</taxon>
        <taxon>Lithospermeae</taxon>
        <taxon>Lithospermum</taxon>
    </lineage>
</organism>
<name>A0AAV3P2B0_LITER</name>
<dbReference type="Pfam" id="PF13976">
    <property type="entry name" value="gag_pre-integrs"/>
    <property type="match status" value="1"/>
</dbReference>
<gene>
    <name evidence="2" type="ORF">LIER_36174</name>
</gene>
<dbReference type="EMBL" id="BAABME010016383">
    <property type="protein sequence ID" value="GAA0145719.1"/>
    <property type="molecule type" value="Genomic_DNA"/>
</dbReference>
<dbReference type="AlphaFoldDB" id="A0AAV3P2B0"/>
<feature type="domain" description="GAG-pre-integrase" evidence="1">
    <location>
        <begin position="1"/>
        <end position="37"/>
    </location>
</feature>
<comment type="caution">
    <text evidence="2">The sequence shown here is derived from an EMBL/GenBank/DDBJ whole genome shotgun (WGS) entry which is preliminary data.</text>
</comment>
<reference evidence="2 3" key="1">
    <citation type="submission" date="2024-01" db="EMBL/GenBank/DDBJ databases">
        <title>The complete chloroplast genome sequence of Lithospermum erythrorhizon: insights into the phylogenetic relationship among Boraginaceae species and the maternal lineages of purple gromwells.</title>
        <authorList>
            <person name="Okada T."/>
            <person name="Watanabe K."/>
        </authorList>
    </citation>
    <scope>NUCLEOTIDE SEQUENCE [LARGE SCALE GENOMIC DNA]</scope>
</reference>
<proteinExistence type="predicted"/>
<evidence type="ECO:0000313" key="3">
    <source>
        <dbReference type="Proteomes" id="UP001454036"/>
    </source>
</evidence>
<sequence>MWHKKLGHTNYRNIQQLISKEAVRGLPMLDIKDKICEKNKMPLMLFNNLPPSYRGRKVWPLSGSEVIMARNSRISSSMNSTIQKE</sequence>
<keyword evidence="3" id="KW-1185">Reference proteome</keyword>